<dbReference type="Gene3D" id="1.10.357.50">
    <property type="match status" value="1"/>
</dbReference>
<sequence length="797" mass="90106">MALLLPPSASGSGSLFPGTGSSNPLADLLRSPDDLLKLSAHRKKLLKEKAQIDARLNECVKTQLEETRDGLRRLVEARNSVGRLREEMIGIEQLKDAESTRKEGFEVYAKISKVANIHRNLNQTAQIVKNLQSMSERVANLDALLTSDQSHPLGPCGPSPNLLAIHYQLQQLEAFRNETLHQAKTSASAAKGEQGQEDRRTLVRWFERLDDLGNRFEEWLWAIASNILETVREGNGGTIVRLLKIIEVEGKEDQKAVALRLIRKVANADSAMRTRSMQANARLIKNYRHKLMDKITESVRKSFNDAEIQATDGVGFLEDLTWMFKDLDRIETDVRPLFPEDYNVWEFYVKAYHTRLNEALNGIVKSNPEARVLLKMHAWIKEYRGVMKEFEVPGAWLQPALLDGKSQDLIEDYVALIVDKFDKWTINLMKTENRDFTSRDAPPETDPDGTYVLQFAMIMFQMANQQVDLAADSGQGAVLARVVAESAKVMTSCQTQWLKILEREFDKQVRLPESTPPGLVEYVVALANDQLKAADYAEAMSARLEPLVSEKYRQVISERLNAAIDGYLDVAKRCIQTLISLIFNDLKSVTKALFTSPTWYTEPLMEQIVETMKDYTQDYRGHLNPAIFDILIEDMLVQFLSTYLNALRKVQPRGIKLPTAVSKMKSEISQVFTFFAEYKKQDDVSGEFEVIDMIISMLQATPDMVFMDYWAFAAKHGPCLPFIEAVLRGRDDWDKTTVGEVLDTLKRKIREEGIGEPEEPTIMVRVENPNESLLTNLTNKAAAYAGPLAASAFAVRG</sequence>
<reference evidence="4" key="1">
    <citation type="submission" date="2020-04" db="EMBL/GenBank/DDBJ databases">
        <title>Analysis of mating type loci in Filobasidium floriforme.</title>
        <authorList>
            <person name="Nowrousian M."/>
        </authorList>
    </citation>
    <scope>NUCLEOTIDE SEQUENCE</scope>
    <source>
        <strain evidence="4">CBS 6242</strain>
    </source>
</reference>
<dbReference type="Pfam" id="PF06046">
    <property type="entry name" value="Sec6"/>
    <property type="match status" value="1"/>
</dbReference>
<dbReference type="GO" id="GO:0000149">
    <property type="term" value="F:SNARE binding"/>
    <property type="evidence" value="ECO:0007669"/>
    <property type="project" value="TreeGrafter"/>
</dbReference>
<dbReference type="Proteomes" id="UP000812966">
    <property type="component" value="Unassembled WGS sequence"/>
</dbReference>
<comment type="similarity">
    <text evidence="1">Belongs to the SEC6 family.</text>
</comment>
<comment type="caution">
    <text evidence="4">The sequence shown here is derived from an EMBL/GenBank/DDBJ whole genome shotgun (WGS) entry which is preliminary data.</text>
</comment>
<evidence type="ECO:0000256" key="3">
    <source>
        <dbReference type="ARBA" id="ARBA00022483"/>
    </source>
</evidence>
<dbReference type="GO" id="GO:0000145">
    <property type="term" value="C:exocyst"/>
    <property type="evidence" value="ECO:0007669"/>
    <property type="project" value="InterPro"/>
</dbReference>
<keyword evidence="5" id="KW-1185">Reference proteome</keyword>
<protein>
    <recommendedName>
        <fullName evidence="6">Exocyst complex component Sec6</fullName>
    </recommendedName>
</protein>
<dbReference type="InterPro" id="IPR042532">
    <property type="entry name" value="EXOC3/Sec6_C"/>
</dbReference>
<dbReference type="GO" id="GO:0006887">
    <property type="term" value="P:exocytosis"/>
    <property type="evidence" value="ECO:0007669"/>
    <property type="project" value="UniProtKB-KW"/>
</dbReference>
<name>A0A8K0JEN7_9TREE</name>
<dbReference type="GO" id="GO:0051601">
    <property type="term" value="P:exocyst localization"/>
    <property type="evidence" value="ECO:0007669"/>
    <property type="project" value="TreeGrafter"/>
</dbReference>
<organism evidence="4 5">
    <name type="scientific">Filobasidium floriforme</name>
    <dbReference type="NCBI Taxonomy" id="5210"/>
    <lineage>
        <taxon>Eukaryota</taxon>
        <taxon>Fungi</taxon>
        <taxon>Dikarya</taxon>
        <taxon>Basidiomycota</taxon>
        <taxon>Agaricomycotina</taxon>
        <taxon>Tremellomycetes</taxon>
        <taxon>Filobasidiales</taxon>
        <taxon>Filobasidiaceae</taxon>
        <taxon>Filobasidium</taxon>
    </lineage>
</organism>
<evidence type="ECO:0000313" key="5">
    <source>
        <dbReference type="Proteomes" id="UP000812966"/>
    </source>
</evidence>
<dbReference type="EMBL" id="JABELV010000265">
    <property type="protein sequence ID" value="KAG7527562.1"/>
    <property type="molecule type" value="Genomic_DNA"/>
</dbReference>
<dbReference type="Gene3D" id="1.10.357.70">
    <property type="entry name" value="Exocyst complex component Sec6, C-terminal domain"/>
    <property type="match status" value="1"/>
</dbReference>
<accession>A0A8K0JEN7</accession>
<evidence type="ECO:0000256" key="2">
    <source>
        <dbReference type="ARBA" id="ARBA00022448"/>
    </source>
</evidence>
<proteinExistence type="inferred from homology"/>
<gene>
    <name evidence="4" type="ORF">FFLO_06814</name>
</gene>
<evidence type="ECO:0000313" key="4">
    <source>
        <dbReference type="EMBL" id="KAG7527562.1"/>
    </source>
</evidence>
<keyword evidence="2" id="KW-0813">Transport</keyword>
<dbReference type="AlphaFoldDB" id="A0A8K0JEN7"/>
<dbReference type="FunFam" id="1.10.357.50:FF:000006">
    <property type="entry name" value="Exocyst complex component sec6"/>
    <property type="match status" value="1"/>
</dbReference>
<evidence type="ECO:0000256" key="1">
    <source>
        <dbReference type="ARBA" id="ARBA00009447"/>
    </source>
</evidence>
<evidence type="ECO:0008006" key="6">
    <source>
        <dbReference type="Google" id="ProtNLM"/>
    </source>
</evidence>
<dbReference type="InterPro" id="IPR010326">
    <property type="entry name" value="EXOC3/Sec6"/>
</dbReference>
<keyword evidence="3" id="KW-0268">Exocytosis</keyword>
<dbReference type="OrthoDB" id="190098at2759"/>
<dbReference type="PANTHER" id="PTHR21292">
    <property type="entry name" value="EXOCYST COMPLEX COMPONENT SEC6-RELATED"/>
    <property type="match status" value="1"/>
</dbReference>
<dbReference type="PANTHER" id="PTHR21292:SF1">
    <property type="entry name" value="EXOCYST COMPLEX COMPONENT 3"/>
    <property type="match status" value="1"/>
</dbReference>